<dbReference type="SUPFAM" id="SSF82199">
    <property type="entry name" value="SET domain"/>
    <property type="match status" value="1"/>
</dbReference>
<dbReference type="GO" id="GO:0008168">
    <property type="term" value="F:methyltransferase activity"/>
    <property type="evidence" value="ECO:0007669"/>
    <property type="project" value="UniProtKB-KW"/>
</dbReference>
<evidence type="ECO:0000256" key="1">
    <source>
        <dbReference type="ARBA" id="ARBA00004123"/>
    </source>
</evidence>
<accession>A0A1I7YBQ2</accession>
<evidence type="ECO:0000256" key="4">
    <source>
        <dbReference type="ARBA" id="ARBA00022603"/>
    </source>
</evidence>
<feature type="domain" description="SET" evidence="9">
    <location>
        <begin position="44"/>
        <end position="161"/>
    </location>
</feature>
<evidence type="ECO:0000313" key="12">
    <source>
        <dbReference type="WBParaSite" id="L893_g1467.t1"/>
    </source>
</evidence>
<dbReference type="WBParaSite" id="L893_g1467.t1">
    <property type="protein sequence ID" value="L893_g1467.t1"/>
    <property type="gene ID" value="L893_g1467"/>
</dbReference>
<feature type="domain" description="Post-SET" evidence="10">
    <location>
        <begin position="170"/>
        <end position="186"/>
    </location>
</feature>
<evidence type="ECO:0000256" key="3">
    <source>
        <dbReference type="ARBA" id="ARBA00022454"/>
    </source>
</evidence>
<dbReference type="PANTHER" id="PTHR22884">
    <property type="entry name" value="SET DOMAIN PROTEINS"/>
    <property type="match status" value="1"/>
</dbReference>
<evidence type="ECO:0000256" key="7">
    <source>
        <dbReference type="ARBA" id="ARBA00023242"/>
    </source>
</evidence>
<name>A0A1I7YBQ2_9BILA</name>
<dbReference type="Proteomes" id="UP000095287">
    <property type="component" value="Unplaced"/>
</dbReference>
<keyword evidence="5" id="KW-0808">Transferase</keyword>
<reference evidence="12" key="1">
    <citation type="submission" date="2016-11" db="UniProtKB">
        <authorList>
            <consortium name="WormBaseParasite"/>
        </authorList>
    </citation>
    <scope>IDENTIFICATION</scope>
</reference>
<feature type="region of interest" description="Disordered" evidence="8">
    <location>
        <begin position="1"/>
        <end position="24"/>
    </location>
</feature>
<evidence type="ECO:0000256" key="5">
    <source>
        <dbReference type="ARBA" id="ARBA00022679"/>
    </source>
</evidence>
<dbReference type="SMART" id="SM00508">
    <property type="entry name" value="PostSET"/>
    <property type="match status" value="1"/>
</dbReference>
<dbReference type="GO" id="GO:0032259">
    <property type="term" value="P:methylation"/>
    <property type="evidence" value="ECO:0007669"/>
    <property type="project" value="UniProtKB-KW"/>
</dbReference>
<keyword evidence="6" id="KW-0949">S-adenosyl-L-methionine</keyword>
<keyword evidence="4" id="KW-0489">Methyltransferase</keyword>
<proteinExistence type="predicted"/>
<evidence type="ECO:0000313" key="11">
    <source>
        <dbReference type="Proteomes" id="UP000095287"/>
    </source>
</evidence>
<evidence type="ECO:0000259" key="10">
    <source>
        <dbReference type="PROSITE" id="PS50868"/>
    </source>
</evidence>
<evidence type="ECO:0000256" key="2">
    <source>
        <dbReference type="ARBA" id="ARBA00004286"/>
    </source>
</evidence>
<dbReference type="InterPro" id="IPR046341">
    <property type="entry name" value="SET_dom_sf"/>
</dbReference>
<evidence type="ECO:0000259" key="9">
    <source>
        <dbReference type="PROSITE" id="PS50280"/>
    </source>
</evidence>
<keyword evidence="3" id="KW-0158">Chromosome</keyword>
<sequence length="186" mass="21634">MRRLKQMEDVPVQRQGCASPRSMRLDKAMEEQKDLEKWGQPPDWNLRLKTSSIDRDGIFAGEKIPKGSVVIEYVGEVVRHVQSNRRERRYHAKGVESTYMFRFDRDMIIDATNVGNLARFINHSCQPNCDTTAKVINGQKRVLFVAAKDIKEGEELTIDYQLKPEEDESKRVPCNCNTPHCRKYLY</sequence>
<dbReference type="GO" id="GO:0005694">
    <property type="term" value="C:chromosome"/>
    <property type="evidence" value="ECO:0007669"/>
    <property type="project" value="UniProtKB-SubCell"/>
</dbReference>
<dbReference type="AlphaFoldDB" id="A0A1I7YBQ2"/>
<evidence type="ECO:0000256" key="8">
    <source>
        <dbReference type="SAM" id="MobiDB-lite"/>
    </source>
</evidence>
<dbReference type="Pfam" id="PF00856">
    <property type="entry name" value="SET"/>
    <property type="match status" value="1"/>
</dbReference>
<dbReference type="InterPro" id="IPR003616">
    <property type="entry name" value="Post-SET_dom"/>
</dbReference>
<dbReference type="GO" id="GO:0005634">
    <property type="term" value="C:nucleus"/>
    <property type="evidence" value="ECO:0007669"/>
    <property type="project" value="UniProtKB-SubCell"/>
</dbReference>
<dbReference type="SMART" id="SM00317">
    <property type="entry name" value="SET"/>
    <property type="match status" value="1"/>
</dbReference>
<organism evidence="11 12">
    <name type="scientific">Steinernema glaseri</name>
    <dbReference type="NCBI Taxonomy" id="37863"/>
    <lineage>
        <taxon>Eukaryota</taxon>
        <taxon>Metazoa</taxon>
        <taxon>Ecdysozoa</taxon>
        <taxon>Nematoda</taxon>
        <taxon>Chromadorea</taxon>
        <taxon>Rhabditida</taxon>
        <taxon>Tylenchina</taxon>
        <taxon>Panagrolaimomorpha</taxon>
        <taxon>Strongyloidoidea</taxon>
        <taxon>Steinernematidae</taxon>
        <taxon>Steinernema</taxon>
    </lineage>
</organism>
<dbReference type="InterPro" id="IPR001214">
    <property type="entry name" value="SET_dom"/>
</dbReference>
<keyword evidence="7" id="KW-0539">Nucleus</keyword>
<dbReference type="Gene3D" id="2.170.270.10">
    <property type="entry name" value="SET domain"/>
    <property type="match status" value="1"/>
</dbReference>
<keyword evidence="11" id="KW-1185">Reference proteome</keyword>
<dbReference type="PROSITE" id="PS50868">
    <property type="entry name" value="POST_SET"/>
    <property type="match status" value="1"/>
</dbReference>
<comment type="subcellular location">
    <subcellularLocation>
        <location evidence="2">Chromosome</location>
    </subcellularLocation>
    <subcellularLocation>
        <location evidence="1">Nucleus</location>
    </subcellularLocation>
</comment>
<protein>
    <submittedName>
        <fullName evidence="12">Histone-lysine N-methyltransferase</fullName>
    </submittedName>
</protein>
<dbReference type="InterPro" id="IPR050777">
    <property type="entry name" value="SET2_Histone-Lys_MeTrsfase"/>
</dbReference>
<evidence type="ECO:0000256" key="6">
    <source>
        <dbReference type="ARBA" id="ARBA00022691"/>
    </source>
</evidence>
<dbReference type="PROSITE" id="PS50280">
    <property type="entry name" value="SET"/>
    <property type="match status" value="1"/>
</dbReference>